<organism evidence="3 4">
    <name type="scientific">Cylindrotheca closterium</name>
    <dbReference type="NCBI Taxonomy" id="2856"/>
    <lineage>
        <taxon>Eukaryota</taxon>
        <taxon>Sar</taxon>
        <taxon>Stramenopiles</taxon>
        <taxon>Ochrophyta</taxon>
        <taxon>Bacillariophyta</taxon>
        <taxon>Bacillariophyceae</taxon>
        <taxon>Bacillariophycidae</taxon>
        <taxon>Bacillariales</taxon>
        <taxon>Bacillariaceae</taxon>
        <taxon>Cylindrotheca</taxon>
    </lineage>
</organism>
<feature type="region of interest" description="Disordered" evidence="1">
    <location>
        <begin position="51"/>
        <end position="76"/>
    </location>
</feature>
<dbReference type="Gene3D" id="3.90.550.10">
    <property type="entry name" value="Spore Coat Polysaccharide Biosynthesis Protein SpsA, Chain A"/>
    <property type="match status" value="1"/>
</dbReference>
<dbReference type="Proteomes" id="UP001295423">
    <property type="component" value="Unassembled WGS sequence"/>
</dbReference>
<keyword evidence="2" id="KW-1133">Transmembrane helix</keyword>
<sequence length="469" mass="54195">MMISSSGTTSNISKRKFRQFVWMIALILAVVHLLIIRLQLKGNQLKTQAEHFRHEISPSSPSKKKPFLGSPKLPADSEERKGAKWAYAFLVAGCDPDKPLTYRNYFYNILVAANLLDQNTSSTNNRKTDIIVMIQFTRASNATELPLSELQWLQTTIPNNPNRKLRIHYLPPPIRDNFYNAQLEKFRILEFEEYSRILYLDSDVMPLCSLDYLLELSESGVLKPNVVLAGFTEPASGGFFLLEPGQSYYKELLEIIETREGTVEWNKTLGWGAVMDQEWRGIPMKGGQTPRHSKVWTFHGDFADQGLLYYWTRYFRGDVSIIFLREIENWQDGSIETIVKSKKVFGNKTCLPPGQEANNCYGSSIHYPLFNEKAPHRDFIHFTGDKKPWEKAIQQFPKDLAQVRSSTEYWYYNLRTIFDAFASEHPNRKLPALPLKWKQPSLGRYPTLRSMVGTINKKKKHKALRKTEP</sequence>
<evidence type="ECO:0000313" key="4">
    <source>
        <dbReference type="Proteomes" id="UP001295423"/>
    </source>
</evidence>
<evidence type="ECO:0000256" key="2">
    <source>
        <dbReference type="SAM" id="Phobius"/>
    </source>
</evidence>
<keyword evidence="4" id="KW-1185">Reference proteome</keyword>
<evidence type="ECO:0008006" key="5">
    <source>
        <dbReference type="Google" id="ProtNLM"/>
    </source>
</evidence>
<protein>
    <recommendedName>
        <fullName evidence="5">Hexosyltransferase</fullName>
    </recommendedName>
</protein>
<accession>A0AAD2FRX2</accession>
<dbReference type="InterPro" id="IPR029044">
    <property type="entry name" value="Nucleotide-diphossugar_trans"/>
</dbReference>
<reference evidence="3" key="1">
    <citation type="submission" date="2023-08" db="EMBL/GenBank/DDBJ databases">
        <authorList>
            <person name="Audoor S."/>
            <person name="Bilcke G."/>
        </authorList>
    </citation>
    <scope>NUCLEOTIDE SEQUENCE</scope>
</reference>
<feature type="transmembrane region" description="Helical" evidence="2">
    <location>
        <begin position="20"/>
        <end position="40"/>
    </location>
</feature>
<gene>
    <name evidence="3" type="ORF">CYCCA115_LOCUS12643</name>
</gene>
<keyword evidence="2" id="KW-0812">Transmembrane</keyword>
<dbReference type="InterPro" id="IPR050587">
    <property type="entry name" value="GNT1/Glycosyltrans_8"/>
</dbReference>
<proteinExistence type="predicted"/>
<feature type="compositionally biased region" description="Low complexity" evidence="1">
    <location>
        <begin position="57"/>
        <end position="74"/>
    </location>
</feature>
<keyword evidence="2" id="KW-0472">Membrane</keyword>
<evidence type="ECO:0000256" key="1">
    <source>
        <dbReference type="SAM" id="MobiDB-lite"/>
    </source>
</evidence>
<comment type="caution">
    <text evidence="3">The sequence shown here is derived from an EMBL/GenBank/DDBJ whole genome shotgun (WGS) entry which is preliminary data.</text>
</comment>
<dbReference type="SUPFAM" id="SSF53448">
    <property type="entry name" value="Nucleotide-diphospho-sugar transferases"/>
    <property type="match status" value="1"/>
</dbReference>
<dbReference type="AlphaFoldDB" id="A0AAD2FRX2"/>
<name>A0AAD2FRX2_9STRA</name>
<dbReference type="EMBL" id="CAKOGP040001770">
    <property type="protein sequence ID" value="CAJ1950562.1"/>
    <property type="molecule type" value="Genomic_DNA"/>
</dbReference>
<evidence type="ECO:0000313" key="3">
    <source>
        <dbReference type="EMBL" id="CAJ1950562.1"/>
    </source>
</evidence>
<dbReference type="PANTHER" id="PTHR11183">
    <property type="entry name" value="GLYCOGENIN SUBFAMILY MEMBER"/>
    <property type="match status" value="1"/>
</dbReference>